<feature type="domain" description="HTH gntR-type" evidence="4">
    <location>
        <begin position="8"/>
        <end position="76"/>
    </location>
</feature>
<dbReference type="InterPro" id="IPR028978">
    <property type="entry name" value="Chorismate_lyase_/UTRA_dom_sf"/>
</dbReference>
<keyword evidence="3" id="KW-0804">Transcription</keyword>
<dbReference type="InterPro" id="IPR050679">
    <property type="entry name" value="Bact_HTH_transcr_reg"/>
</dbReference>
<evidence type="ECO:0000259" key="4">
    <source>
        <dbReference type="PROSITE" id="PS50949"/>
    </source>
</evidence>
<dbReference type="SUPFAM" id="SSF46785">
    <property type="entry name" value="Winged helix' DNA-binding domain"/>
    <property type="match status" value="1"/>
</dbReference>
<organism evidence="5 6">
    <name type="scientific">Catenuloplanes atrovinosus</name>
    <dbReference type="NCBI Taxonomy" id="137266"/>
    <lineage>
        <taxon>Bacteria</taxon>
        <taxon>Bacillati</taxon>
        <taxon>Actinomycetota</taxon>
        <taxon>Actinomycetes</taxon>
        <taxon>Micromonosporales</taxon>
        <taxon>Micromonosporaceae</taxon>
        <taxon>Catenuloplanes</taxon>
    </lineage>
</organism>
<sequence>MSSPHPDRPRYRTVADELRRRMLAGAIPAGSLLPSEAALMDEFGVSRGTVREAIGLLRAEGLAVTEQGRGTYARPVMPVRRLGSDRYRRELDQIRGAARPETSFTADQAVQWSDYTLDREFAEVPASSARAELFGVEPGTMLLERRFVFRAHGVPQQMSVSCLLLADVAGTPVADPANEPWPGGNTAQLYSLGIVITGIRERVRARMPVREETEALRIPSGTPVVTITRQTYAGERVVEVATDIVIPSDRVELDYWIDLTPES</sequence>
<dbReference type="PANTHER" id="PTHR44846">
    <property type="entry name" value="MANNOSYL-D-GLYCERATE TRANSPORT/METABOLISM SYSTEM REPRESSOR MNGR-RELATED"/>
    <property type="match status" value="1"/>
</dbReference>
<evidence type="ECO:0000256" key="1">
    <source>
        <dbReference type="ARBA" id="ARBA00023015"/>
    </source>
</evidence>
<dbReference type="PRINTS" id="PR00035">
    <property type="entry name" value="HTHGNTR"/>
</dbReference>
<dbReference type="AlphaFoldDB" id="A0AAE3YTK4"/>
<evidence type="ECO:0000256" key="3">
    <source>
        <dbReference type="ARBA" id="ARBA00023163"/>
    </source>
</evidence>
<dbReference type="Proteomes" id="UP001183643">
    <property type="component" value="Unassembled WGS sequence"/>
</dbReference>
<dbReference type="SMART" id="SM00345">
    <property type="entry name" value="HTH_GNTR"/>
    <property type="match status" value="1"/>
</dbReference>
<dbReference type="GO" id="GO:0003677">
    <property type="term" value="F:DNA binding"/>
    <property type="evidence" value="ECO:0007669"/>
    <property type="project" value="UniProtKB-KW"/>
</dbReference>
<dbReference type="RefSeq" id="WP_310371259.1">
    <property type="nucleotide sequence ID" value="NZ_JAVDYB010000001.1"/>
</dbReference>
<keyword evidence="2" id="KW-0238">DNA-binding</keyword>
<proteinExistence type="predicted"/>
<dbReference type="InterPro" id="IPR036388">
    <property type="entry name" value="WH-like_DNA-bd_sf"/>
</dbReference>
<dbReference type="PANTHER" id="PTHR44846:SF17">
    <property type="entry name" value="GNTR-FAMILY TRANSCRIPTIONAL REGULATOR"/>
    <property type="match status" value="1"/>
</dbReference>
<dbReference type="Pfam" id="PF00392">
    <property type="entry name" value="GntR"/>
    <property type="match status" value="1"/>
</dbReference>
<gene>
    <name evidence="5" type="ORF">J2S41_005165</name>
</gene>
<evidence type="ECO:0000313" key="6">
    <source>
        <dbReference type="Proteomes" id="UP001183643"/>
    </source>
</evidence>
<keyword evidence="1" id="KW-0805">Transcription regulation</keyword>
<dbReference type="SMART" id="SM00866">
    <property type="entry name" value="UTRA"/>
    <property type="match status" value="1"/>
</dbReference>
<dbReference type="SUPFAM" id="SSF64288">
    <property type="entry name" value="Chorismate lyase-like"/>
    <property type="match status" value="1"/>
</dbReference>
<dbReference type="InterPro" id="IPR000524">
    <property type="entry name" value="Tscrpt_reg_HTH_GntR"/>
</dbReference>
<dbReference type="GO" id="GO:0045892">
    <property type="term" value="P:negative regulation of DNA-templated transcription"/>
    <property type="evidence" value="ECO:0007669"/>
    <property type="project" value="TreeGrafter"/>
</dbReference>
<dbReference type="EMBL" id="JAVDYB010000001">
    <property type="protein sequence ID" value="MDR7278387.1"/>
    <property type="molecule type" value="Genomic_DNA"/>
</dbReference>
<dbReference type="PROSITE" id="PS50949">
    <property type="entry name" value="HTH_GNTR"/>
    <property type="match status" value="1"/>
</dbReference>
<dbReference type="CDD" id="cd07377">
    <property type="entry name" value="WHTH_GntR"/>
    <property type="match status" value="1"/>
</dbReference>
<dbReference type="Gene3D" id="1.10.10.10">
    <property type="entry name" value="Winged helix-like DNA-binding domain superfamily/Winged helix DNA-binding domain"/>
    <property type="match status" value="1"/>
</dbReference>
<comment type="caution">
    <text evidence="5">The sequence shown here is derived from an EMBL/GenBank/DDBJ whole genome shotgun (WGS) entry which is preliminary data.</text>
</comment>
<dbReference type="Gene3D" id="3.40.1410.10">
    <property type="entry name" value="Chorismate lyase-like"/>
    <property type="match status" value="1"/>
</dbReference>
<dbReference type="GO" id="GO:0003700">
    <property type="term" value="F:DNA-binding transcription factor activity"/>
    <property type="evidence" value="ECO:0007669"/>
    <property type="project" value="InterPro"/>
</dbReference>
<keyword evidence="6" id="KW-1185">Reference proteome</keyword>
<evidence type="ECO:0000256" key="2">
    <source>
        <dbReference type="ARBA" id="ARBA00023125"/>
    </source>
</evidence>
<name>A0AAE3YTK4_9ACTN</name>
<protein>
    <submittedName>
        <fullName evidence="5">GntR family transcriptional regulator</fullName>
    </submittedName>
</protein>
<dbReference type="InterPro" id="IPR011663">
    <property type="entry name" value="UTRA"/>
</dbReference>
<evidence type="ECO:0000313" key="5">
    <source>
        <dbReference type="EMBL" id="MDR7278387.1"/>
    </source>
</evidence>
<accession>A0AAE3YTK4</accession>
<dbReference type="InterPro" id="IPR036390">
    <property type="entry name" value="WH_DNA-bd_sf"/>
</dbReference>
<dbReference type="Pfam" id="PF07702">
    <property type="entry name" value="UTRA"/>
    <property type="match status" value="1"/>
</dbReference>
<reference evidence="5" key="1">
    <citation type="submission" date="2023-07" db="EMBL/GenBank/DDBJ databases">
        <title>Sequencing the genomes of 1000 actinobacteria strains.</title>
        <authorList>
            <person name="Klenk H.-P."/>
        </authorList>
    </citation>
    <scope>NUCLEOTIDE SEQUENCE</scope>
    <source>
        <strain evidence="5">DSM 44707</strain>
    </source>
</reference>